<dbReference type="AlphaFoldDB" id="A0A8T2P5X8"/>
<evidence type="ECO:0000313" key="2">
    <source>
        <dbReference type="Proteomes" id="UP000824540"/>
    </source>
</evidence>
<name>A0A8T2P5X8_9TELE</name>
<accession>A0A8T2P5X8</accession>
<dbReference type="Pfam" id="PF17690">
    <property type="entry name" value="DUF5537"/>
    <property type="match status" value="1"/>
</dbReference>
<dbReference type="InterPro" id="IPR040505">
    <property type="entry name" value="DUF5537"/>
</dbReference>
<keyword evidence="2" id="KW-1185">Reference proteome</keyword>
<dbReference type="EMBL" id="JAFBMS010000012">
    <property type="protein sequence ID" value="KAG9347934.1"/>
    <property type="molecule type" value="Genomic_DNA"/>
</dbReference>
<proteinExistence type="predicted"/>
<sequence>MASPKLVPRTDSGDCRSNDIQLLTTSTYIDPVCGASASFVQRLSEMASLEGETMRHENLKKLKKTKRLES</sequence>
<organism evidence="1 2">
    <name type="scientific">Albula glossodonta</name>
    <name type="common">roundjaw bonefish</name>
    <dbReference type="NCBI Taxonomy" id="121402"/>
    <lineage>
        <taxon>Eukaryota</taxon>
        <taxon>Metazoa</taxon>
        <taxon>Chordata</taxon>
        <taxon>Craniata</taxon>
        <taxon>Vertebrata</taxon>
        <taxon>Euteleostomi</taxon>
        <taxon>Actinopterygii</taxon>
        <taxon>Neopterygii</taxon>
        <taxon>Teleostei</taxon>
        <taxon>Albuliformes</taxon>
        <taxon>Albulidae</taxon>
        <taxon>Albula</taxon>
    </lineage>
</organism>
<dbReference type="Proteomes" id="UP000824540">
    <property type="component" value="Unassembled WGS sequence"/>
</dbReference>
<dbReference type="OrthoDB" id="9888309at2759"/>
<comment type="caution">
    <text evidence="1">The sequence shown here is derived from an EMBL/GenBank/DDBJ whole genome shotgun (WGS) entry which is preliminary data.</text>
</comment>
<protein>
    <submittedName>
        <fullName evidence="1">Uncharacterized protein</fullName>
    </submittedName>
</protein>
<evidence type="ECO:0000313" key="1">
    <source>
        <dbReference type="EMBL" id="KAG9347934.1"/>
    </source>
</evidence>
<gene>
    <name evidence="1" type="ORF">JZ751_003951</name>
</gene>
<reference evidence="1" key="1">
    <citation type="thesis" date="2021" institute="BYU ScholarsArchive" country="Provo, UT, USA">
        <title>Applications of and Algorithms for Genome Assembly and Genomic Analyses with an Emphasis on Marine Teleosts.</title>
        <authorList>
            <person name="Pickett B.D."/>
        </authorList>
    </citation>
    <scope>NUCLEOTIDE SEQUENCE</scope>
    <source>
        <strain evidence="1">HI-2016</strain>
    </source>
</reference>